<dbReference type="OrthoDB" id="6554712at2"/>
<evidence type="ECO:0000256" key="9">
    <source>
        <dbReference type="RuleBase" id="RU003884"/>
    </source>
</evidence>
<comment type="subcellular location">
    <subcellularLocation>
        <location evidence="1 9">Cell outer membrane</location>
        <topology evidence="1 9">Multi-pass membrane protein</topology>
    </subcellularLocation>
</comment>
<dbReference type="Gene3D" id="2.60.40.2610">
    <property type="entry name" value="Outer membrane usher protein FimD, plug domain"/>
    <property type="match status" value="1"/>
</dbReference>
<proteinExistence type="inferred from homology"/>
<dbReference type="Gene3D" id="2.60.40.2070">
    <property type="match status" value="1"/>
</dbReference>
<accession>A0A0H3CF77</accession>
<name>A0A0H3CF77_ENTCC</name>
<dbReference type="InterPro" id="IPR025949">
    <property type="entry name" value="PapC-like_C"/>
</dbReference>
<evidence type="ECO:0000256" key="8">
    <source>
        <dbReference type="ARBA" id="ARBA00023237"/>
    </source>
</evidence>
<dbReference type="HOGENOM" id="CLU_009120_3_1_6"/>
<feature type="domain" description="PapC-like C-terminal" evidence="11">
    <location>
        <begin position="773"/>
        <end position="838"/>
    </location>
</feature>
<evidence type="ECO:0000256" key="3">
    <source>
        <dbReference type="ARBA" id="ARBA00022448"/>
    </source>
</evidence>
<evidence type="ECO:0000256" key="5">
    <source>
        <dbReference type="ARBA" id="ARBA00022692"/>
    </source>
</evidence>
<dbReference type="InterPro" id="IPR042186">
    <property type="entry name" value="FimD_plug_dom"/>
</dbReference>
<evidence type="ECO:0000313" key="14">
    <source>
        <dbReference type="Proteomes" id="UP000002363"/>
    </source>
</evidence>
<evidence type="ECO:0000256" key="6">
    <source>
        <dbReference type="ARBA" id="ARBA00022729"/>
    </source>
</evidence>
<dbReference type="GO" id="GO:0009297">
    <property type="term" value="P:pilus assembly"/>
    <property type="evidence" value="ECO:0007669"/>
    <property type="project" value="InterPro"/>
</dbReference>
<dbReference type="PATRIC" id="fig|716541.4.peg.1199"/>
<dbReference type="Pfam" id="PF00577">
    <property type="entry name" value="Usher"/>
    <property type="match status" value="1"/>
</dbReference>
<keyword evidence="4" id="KW-1134">Transmembrane beta strand</keyword>
<dbReference type="Proteomes" id="UP000002363">
    <property type="component" value="Chromosome"/>
</dbReference>
<feature type="domain" description="PapC N-terminal" evidence="12">
    <location>
        <begin position="32"/>
        <end position="175"/>
    </location>
</feature>
<dbReference type="FunFam" id="2.60.40.3110:FF:000001">
    <property type="entry name" value="Putative fimbrial outer membrane usher"/>
    <property type="match status" value="1"/>
</dbReference>
<reference evidence="13 14" key="1">
    <citation type="journal article" date="2010" name="J. Bacteriol.">
        <title>Complete genome sequence of Enterobacter cloacae subsp. cloacae type strain ATCC 13047.</title>
        <authorList>
            <person name="Ren Y."/>
            <person name="Ren Y."/>
            <person name="Zhou Z."/>
            <person name="Guo X."/>
            <person name="Li Y."/>
            <person name="Feng L."/>
            <person name="Wang L."/>
        </authorList>
    </citation>
    <scope>NUCLEOTIDE SEQUENCE [LARGE SCALE GENOMIC DNA]</scope>
    <source>
        <strain evidence="14">ATCC 13047 / DSM 30054 / NBRC 13535 / NCTC 10005 / WDCM 00083 / NCDC 279-56</strain>
    </source>
</reference>
<evidence type="ECO:0000256" key="10">
    <source>
        <dbReference type="SAM" id="SignalP"/>
    </source>
</evidence>
<organism evidence="13 14">
    <name type="scientific">Enterobacter cloacae subsp. cloacae (strain ATCC 13047 / DSM 30054 / NBRC 13535 / NCTC 10005 / WDCM 00083 / NCDC 279-56)</name>
    <dbReference type="NCBI Taxonomy" id="716541"/>
    <lineage>
        <taxon>Bacteria</taxon>
        <taxon>Pseudomonadati</taxon>
        <taxon>Pseudomonadota</taxon>
        <taxon>Gammaproteobacteria</taxon>
        <taxon>Enterobacterales</taxon>
        <taxon>Enterobacteriaceae</taxon>
        <taxon>Enterobacter</taxon>
        <taxon>Enterobacter cloacae complex</taxon>
    </lineage>
</organism>
<keyword evidence="6 10" id="KW-0732">Signal</keyword>
<keyword evidence="14" id="KW-1185">Reference proteome</keyword>
<keyword evidence="8 9" id="KW-0998">Cell outer membrane</keyword>
<dbReference type="Pfam" id="PF13953">
    <property type="entry name" value="PapC_C"/>
    <property type="match status" value="1"/>
</dbReference>
<dbReference type="Gene3D" id="2.60.40.3110">
    <property type="match status" value="1"/>
</dbReference>
<dbReference type="PROSITE" id="PS01151">
    <property type="entry name" value="FIMBRIAL_USHER"/>
    <property type="match status" value="1"/>
</dbReference>
<dbReference type="GO" id="GO:0009279">
    <property type="term" value="C:cell outer membrane"/>
    <property type="evidence" value="ECO:0007669"/>
    <property type="project" value="UniProtKB-SubCell"/>
</dbReference>
<feature type="chain" id="PRO_5002606304" evidence="10">
    <location>
        <begin position="23"/>
        <end position="859"/>
    </location>
</feature>
<protein>
    <submittedName>
        <fullName evidence="13">Fimbrial usher protein</fullName>
    </submittedName>
</protein>
<evidence type="ECO:0000256" key="1">
    <source>
        <dbReference type="ARBA" id="ARBA00004571"/>
    </source>
</evidence>
<gene>
    <name evidence="13" type="ordered locus">ECL_00940</name>
</gene>
<dbReference type="EnsemblBacteria" id="ADF60503">
    <property type="protein sequence ID" value="ADF60503"/>
    <property type="gene ID" value="ECL_00940"/>
</dbReference>
<evidence type="ECO:0000256" key="4">
    <source>
        <dbReference type="ARBA" id="ARBA00022452"/>
    </source>
</evidence>
<dbReference type="STRING" id="716541.ECL_00940"/>
<dbReference type="RefSeq" id="WP_013095624.1">
    <property type="nucleotide sequence ID" value="NC_014121.1"/>
</dbReference>
<dbReference type="InterPro" id="IPR000015">
    <property type="entry name" value="Fimb_usher"/>
</dbReference>
<dbReference type="AlphaFoldDB" id="A0A0H3CF77"/>
<dbReference type="InterPro" id="IPR037224">
    <property type="entry name" value="PapC_N_sf"/>
</dbReference>
<evidence type="ECO:0000313" key="13">
    <source>
        <dbReference type="EMBL" id="ADF60503.1"/>
    </source>
</evidence>
<keyword evidence="5 9" id="KW-0812">Transmembrane</keyword>
<dbReference type="Pfam" id="PF13954">
    <property type="entry name" value="PapC_N"/>
    <property type="match status" value="1"/>
</dbReference>
<evidence type="ECO:0000256" key="7">
    <source>
        <dbReference type="ARBA" id="ARBA00023136"/>
    </source>
</evidence>
<keyword evidence="3 9" id="KW-0813">Transport</keyword>
<dbReference type="PANTHER" id="PTHR30451">
    <property type="entry name" value="OUTER MEMBRANE USHER PROTEIN"/>
    <property type="match status" value="1"/>
</dbReference>
<dbReference type="PANTHER" id="PTHR30451:SF3">
    <property type="entry name" value="OUTER MEMBRANE USHER PROTEIN HTRE-RELATED"/>
    <property type="match status" value="1"/>
</dbReference>
<dbReference type="GO" id="GO:0015473">
    <property type="term" value="F:fimbrial usher porin activity"/>
    <property type="evidence" value="ECO:0007669"/>
    <property type="project" value="InterPro"/>
</dbReference>
<evidence type="ECO:0000259" key="11">
    <source>
        <dbReference type="Pfam" id="PF13953"/>
    </source>
</evidence>
<dbReference type="EMBL" id="CP001918">
    <property type="protein sequence ID" value="ADF60503.1"/>
    <property type="molecule type" value="Genomic_DNA"/>
</dbReference>
<feature type="signal peptide" evidence="10">
    <location>
        <begin position="1"/>
        <end position="22"/>
    </location>
</feature>
<dbReference type="InterPro" id="IPR043142">
    <property type="entry name" value="PapC-like_C_sf"/>
</dbReference>
<dbReference type="eggNOG" id="COG3188">
    <property type="taxonomic scope" value="Bacteria"/>
</dbReference>
<evidence type="ECO:0000259" key="12">
    <source>
        <dbReference type="Pfam" id="PF13954"/>
    </source>
</evidence>
<dbReference type="NCBIfam" id="NF007337">
    <property type="entry name" value="PRK09828.1"/>
    <property type="match status" value="1"/>
</dbReference>
<dbReference type="KEGG" id="enc:ECL_00940"/>
<dbReference type="SUPFAM" id="SSF141729">
    <property type="entry name" value="FimD N-terminal domain-like"/>
    <property type="match status" value="1"/>
</dbReference>
<sequence>MHFRRSLLCLSISAVLPLCAFAAENNNEEDVQFNEQFLYNTGASIDISRFSKGNPVIAGTYKVKMIVNGKPSVTTDLLFKENGTPRATPCITPKLLTQANVTTEQLKHPEEDSADTCVSMPDAYPGSRVAYDPSTQELDLSIPQAFVIQRPAGFVDPSLWEDGIPVAMLSWDLNGWHADMPDSSTDTAYAGLRYGANLGPWRLRARGNLNWDQDSGTHYASQDIYLQRDITPLKAQFIAGDSYTRGDAFDSISLRGARLYNDDRMLPNGISTYAPVIRGVANSNAKVTIAQSGNTIYETSVPPGPFEITDLSTTGYGSDLIVTVEETDGSKRSFSVAYSSVAQMLRPGYSRWDVGVGELRDDSLRDKPKVGYATGYYGLTNTFTGYAGLEYTDSDFYAALLGIAMNTGVGAFALDVTHSDARIDGLRHLTGESYRISYSKLMEATNTSFNVAAYRFSTSDYLSLNDAASLTNEIKYRDRERNPERNNSDVYQTFQRMKNQIQVNISQPLNIADLDLGSLYVNSTWQDYWNESSSSAQYSVGHSHSLSWGSYSLTVQRTYNEFGEKDDSVYLNLTIPFDTLMGNSKRAGGFSSLTTGIGSDLKGGSSFNASANGNTEDNRFSYSITESTTRYDDTLNQLSGYGSYNGPHGPLSLSVSASDDGTRQYSASYSGGMVLHSGGVTLAPGSISESDTLALIKAEGAEGARVSIGNGEIGASGYALMPYLSAYRENSVGLDISEMHSDVEVKNTRSTTVPRSGAVVLVNFETDQGRSVLMELMRDDGGFIPLGADVQTDQGVSVGSVGQAGQAWIRGIEDKGTLNIVWGNEPGTSCTVSYHIPPDARKIGPTTLLTGQTCRVTAL</sequence>
<keyword evidence="9" id="KW-1029">Fimbrium biogenesis</keyword>
<evidence type="ECO:0000256" key="2">
    <source>
        <dbReference type="ARBA" id="ARBA00008064"/>
    </source>
</evidence>
<dbReference type="InterPro" id="IPR025885">
    <property type="entry name" value="PapC_N"/>
</dbReference>
<comment type="similarity">
    <text evidence="2 9">Belongs to the fimbrial export usher family.</text>
</comment>
<dbReference type="InterPro" id="IPR018030">
    <property type="entry name" value="Fimbrial_membr_usher_CS"/>
</dbReference>
<keyword evidence="7 9" id="KW-0472">Membrane</keyword>
<dbReference type="Gene3D" id="3.10.20.410">
    <property type="match status" value="1"/>
</dbReference>